<dbReference type="Gene3D" id="3.90.640.10">
    <property type="entry name" value="Actin, Chain A, domain 4"/>
    <property type="match status" value="2"/>
</dbReference>
<keyword evidence="9" id="KW-0234">DNA repair</keyword>
<name>A0A401NIP8_SCYTO</name>
<keyword evidence="5" id="KW-0805">Transcription regulation</keyword>
<evidence type="ECO:0000256" key="10">
    <source>
        <dbReference type="ARBA" id="ARBA00023242"/>
    </source>
</evidence>
<evidence type="ECO:0000256" key="9">
    <source>
        <dbReference type="ARBA" id="ARBA00023204"/>
    </source>
</evidence>
<dbReference type="EMBL" id="BFAA01002422">
    <property type="protein sequence ID" value="GCB60752.1"/>
    <property type="molecule type" value="Genomic_DNA"/>
</dbReference>
<dbReference type="GO" id="GO:0005634">
    <property type="term" value="C:nucleus"/>
    <property type="evidence" value="ECO:0007669"/>
    <property type="project" value="UniProtKB-SubCell"/>
</dbReference>
<keyword evidence="8" id="KW-0233">DNA recombination</keyword>
<evidence type="ECO:0000256" key="2">
    <source>
        <dbReference type="ARBA" id="ARBA00006021"/>
    </source>
</evidence>
<feature type="coiled-coil region" evidence="11">
    <location>
        <begin position="358"/>
        <end position="385"/>
    </location>
</feature>
<dbReference type="SMART" id="SM00268">
    <property type="entry name" value="ACTIN"/>
    <property type="match status" value="1"/>
</dbReference>
<dbReference type="OrthoDB" id="7340501at2759"/>
<gene>
    <name evidence="12" type="ORF">scyTo_0006922</name>
</gene>
<dbReference type="OMA" id="YPFTEHV"/>
<dbReference type="GO" id="GO:0010604">
    <property type="term" value="P:positive regulation of macromolecule metabolic process"/>
    <property type="evidence" value="ECO:0007669"/>
    <property type="project" value="UniProtKB-ARBA"/>
</dbReference>
<evidence type="ECO:0000313" key="12">
    <source>
        <dbReference type="EMBL" id="GCB60752.1"/>
    </source>
</evidence>
<keyword evidence="13" id="KW-1185">Reference proteome</keyword>
<comment type="similarity">
    <text evidence="2">Belongs to the actin family. ARP5 subfamily.</text>
</comment>
<dbReference type="STRING" id="75743.A0A401NIP8"/>
<dbReference type="GO" id="GO:0019219">
    <property type="term" value="P:regulation of nucleobase-containing compound metabolic process"/>
    <property type="evidence" value="ECO:0007669"/>
    <property type="project" value="UniProtKB-ARBA"/>
</dbReference>
<dbReference type="InterPro" id="IPR004000">
    <property type="entry name" value="Actin"/>
</dbReference>
<dbReference type="Pfam" id="PF00022">
    <property type="entry name" value="Actin"/>
    <property type="match status" value="2"/>
</dbReference>
<comment type="subcellular location">
    <subcellularLocation>
        <location evidence="1">Nucleus</location>
    </subcellularLocation>
</comment>
<dbReference type="GO" id="GO:0006281">
    <property type="term" value="P:DNA repair"/>
    <property type="evidence" value="ECO:0007669"/>
    <property type="project" value="UniProtKB-KW"/>
</dbReference>
<evidence type="ECO:0000256" key="6">
    <source>
        <dbReference type="ARBA" id="ARBA00023054"/>
    </source>
</evidence>
<protein>
    <recommendedName>
        <fullName evidence="3">Actin-related protein 5</fullName>
    </recommendedName>
</protein>
<evidence type="ECO:0000256" key="3">
    <source>
        <dbReference type="ARBA" id="ARBA00021612"/>
    </source>
</evidence>
<dbReference type="PANTHER" id="PTHR11937">
    <property type="entry name" value="ACTIN"/>
    <property type="match status" value="1"/>
</dbReference>
<dbReference type="InterPro" id="IPR043129">
    <property type="entry name" value="ATPase_NBD"/>
</dbReference>
<keyword evidence="4" id="KW-0227">DNA damage</keyword>
<evidence type="ECO:0000256" key="11">
    <source>
        <dbReference type="SAM" id="Coils"/>
    </source>
</evidence>
<dbReference type="CDD" id="cd10211">
    <property type="entry name" value="ASKHA_NBD_Arp5"/>
    <property type="match status" value="1"/>
</dbReference>
<keyword evidence="6 11" id="KW-0175">Coiled coil</keyword>
<dbReference type="AlphaFoldDB" id="A0A401NIP8"/>
<reference evidence="12 13" key="1">
    <citation type="journal article" date="2018" name="Nat. Ecol. Evol.">
        <title>Shark genomes provide insights into elasmobranch evolution and the origin of vertebrates.</title>
        <authorList>
            <person name="Hara Y"/>
            <person name="Yamaguchi K"/>
            <person name="Onimaru K"/>
            <person name="Kadota M"/>
            <person name="Koyanagi M"/>
            <person name="Keeley SD"/>
            <person name="Tatsumi K"/>
            <person name="Tanaka K"/>
            <person name="Motone F"/>
            <person name="Kageyama Y"/>
            <person name="Nozu R"/>
            <person name="Adachi N"/>
            <person name="Nishimura O"/>
            <person name="Nakagawa R"/>
            <person name="Tanegashima C"/>
            <person name="Kiyatake I"/>
            <person name="Matsumoto R"/>
            <person name="Murakumo K"/>
            <person name="Nishida K"/>
            <person name="Terakita A"/>
            <person name="Kuratani S"/>
            <person name="Sato K"/>
            <person name="Hyodo S Kuraku.S."/>
        </authorList>
    </citation>
    <scope>NUCLEOTIDE SEQUENCE [LARGE SCALE GENOMIC DNA]</scope>
</reference>
<evidence type="ECO:0000256" key="5">
    <source>
        <dbReference type="ARBA" id="ARBA00023015"/>
    </source>
</evidence>
<keyword evidence="7" id="KW-0804">Transcription</keyword>
<dbReference type="FunFam" id="3.30.420.40:FF:000048">
    <property type="entry name" value="ARP5 actin-related protein 5 homolog"/>
    <property type="match status" value="1"/>
</dbReference>
<evidence type="ECO:0000313" key="13">
    <source>
        <dbReference type="Proteomes" id="UP000288216"/>
    </source>
</evidence>
<dbReference type="FunFam" id="3.30.420.40:FF:000122">
    <property type="entry name" value="ARP5 actin-related protein 5 homolog"/>
    <property type="match status" value="1"/>
</dbReference>
<evidence type="ECO:0000256" key="4">
    <source>
        <dbReference type="ARBA" id="ARBA00022763"/>
    </source>
</evidence>
<sequence>MAAATGADFAAETPPNVYYFQDPKPVADPIFELGEAHRACAGRVPLVVDNGSFQCRVGWALDQAPRLQFKNVSARSRGASRSHTQVGNDIRNLEVVRWLLKSQFDRNVVVNFDIQEQVFDHIFQHLGIASEFCMEHPVVLTEAPCNPLYSRQLMSELLFECYHVPKVSYGIDDLYSFWRNNRSASSGLIVSSGYHCCHVLPVLHGRLEAHNGKRINLGGSQAASYMQRLLQLKYPGHLPAITLSRMEEILHERCYIAADYMEELDLWKLPDFYAENIHRMQLPFNNKLLASTLTAEERMERRQQQIRRLQELNARRREEKLQLDQERLERLLSIQELLEEGMTEQFKRALLEMSMDSAEELQLYINKLSLAIEQTKQKILQAEVNVEVDVVDTKPDVSDLDQVLSCDQSMDELEGVNELDQLFPEYQSDFGKQTNVVQPIGQMFNLAEYHQLHLGSERIRVPEILFQPSLIGEEQAGIAETLQYVLDRYSKEQQDELVQNVFLTGGNILYPGMKTRMERELLAMRPFQSSFQVSMAANPVLDSWFGARDWAVEYKDQAEGWITLADYEEKGGEYLSEHAASNVYVPMCLAKPT</sequence>
<dbReference type="FunFam" id="3.90.640.10:FF:000016">
    <property type="entry name" value="ARP5 actin-related protein 5 homolog"/>
    <property type="match status" value="1"/>
</dbReference>
<comment type="caution">
    <text evidence="12">The sequence shown here is derived from an EMBL/GenBank/DDBJ whole genome shotgun (WGS) entry which is preliminary data.</text>
</comment>
<dbReference type="FunFam" id="3.30.420.40:FF:000058">
    <property type="entry name" value="Putative actin-related protein 5"/>
    <property type="match status" value="1"/>
</dbReference>
<dbReference type="Proteomes" id="UP000288216">
    <property type="component" value="Unassembled WGS sequence"/>
</dbReference>
<feature type="coiled-coil region" evidence="11">
    <location>
        <begin position="292"/>
        <end position="329"/>
    </location>
</feature>
<evidence type="ECO:0000256" key="7">
    <source>
        <dbReference type="ARBA" id="ARBA00023163"/>
    </source>
</evidence>
<dbReference type="SUPFAM" id="SSF53067">
    <property type="entry name" value="Actin-like ATPase domain"/>
    <property type="match status" value="2"/>
</dbReference>
<evidence type="ECO:0000256" key="8">
    <source>
        <dbReference type="ARBA" id="ARBA00023172"/>
    </source>
</evidence>
<organism evidence="12 13">
    <name type="scientific">Scyliorhinus torazame</name>
    <name type="common">Cloudy catshark</name>
    <name type="synonym">Catulus torazame</name>
    <dbReference type="NCBI Taxonomy" id="75743"/>
    <lineage>
        <taxon>Eukaryota</taxon>
        <taxon>Metazoa</taxon>
        <taxon>Chordata</taxon>
        <taxon>Craniata</taxon>
        <taxon>Vertebrata</taxon>
        <taxon>Chondrichthyes</taxon>
        <taxon>Elasmobranchii</taxon>
        <taxon>Galeomorphii</taxon>
        <taxon>Galeoidea</taxon>
        <taxon>Carcharhiniformes</taxon>
        <taxon>Scyliorhinidae</taxon>
        <taxon>Scyliorhinus</taxon>
    </lineage>
</organism>
<keyword evidence="10" id="KW-0539">Nucleus</keyword>
<accession>A0A401NIP8</accession>
<dbReference type="Gene3D" id="3.30.420.40">
    <property type="match status" value="4"/>
</dbReference>
<proteinExistence type="inferred from homology"/>
<evidence type="ECO:0000256" key="1">
    <source>
        <dbReference type="ARBA" id="ARBA00004123"/>
    </source>
</evidence>
<dbReference type="GO" id="GO:0006310">
    <property type="term" value="P:DNA recombination"/>
    <property type="evidence" value="ECO:0007669"/>
    <property type="project" value="UniProtKB-KW"/>
</dbReference>